<evidence type="ECO:0000313" key="2">
    <source>
        <dbReference type="Proteomes" id="UP000427769"/>
    </source>
</evidence>
<keyword evidence="2" id="KW-1185">Reference proteome</keyword>
<dbReference type="Proteomes" id="UP000427769">
    <property type="component" value="Chromosome"/>
</dbReference>
<gene>
    <name evidence="1" type="ORF">DSCW_45470</name>
</gene>
<accession>A0A5K7Z8N7</accession>
<organism evidence="1 2">
    <name type="scientific">Desulfosarcina widdelii</name>
    <dbReference type="NCBI Taxonomy" id="947919"/>
    <lineage>
        <taxon>Bacteria</taxon>
        <taxon>Pseudomonadati</taxon>
        <taxon>Thermodesulfobacteriota</taxon>
        <taxon>Desulfobacteria</taxon>
        <taxon>Desulfobacterales</taxon>
        <taxon>Desulfosarcinaceae</taxon>
        <taxon>Desulfosarcina</taxon>
    </lineage>
</organism>
<dbReference type="AlphaFoldDB" id="A0A5K7Z8N7"/>
<protein>
    <submittedName>
        <fullName evidence="1">Uncharacterized protein</fullName>
    </submittedName>
</protein>
<sequence>MNVDFYTGLNIRLTERRNKGVKIPSLYLGMGRDDSIVPSDSQTEVEVFLRSGITHIYRYGHGDGLK</sequence>
<name>A0A5K7Z8N7_9BACT</name>
<dbReference type="EMBL" id="AP021875">
    <property type="protein sequence ID" value="BBO77130.1"/>
    <property type="molecule type" value="Genomic_DNA"/>
</dbReference>
<evidence type="ECO:0000313" key="1">
    <source>
        <dbReference type="EMBL" id="BBO77130.1"/>
    </source>
</evidence>
<dbReference type="KEGG" id="dwd:DSCW_45470"/>
<reference evidence="1 2" key="1">
    <citation type="submission" date="2019-11" db="EMBL/GenBank/DDBJ databases">
        <title>Comparative genomics of hydrocarbon-degrading Desulfosarcina strains.</title>
        <authorList>
            <person name="Watanabe M."/>
            <person name="Kojima H."/>
            <person name="Fukui M."/>
        </authorList>
    </citation>
    <scope>NUCLEOTIDE SEQUENCE [LARGE SCALE GENOMIC DNA]</scope>
    <source>
        <strain evidence="1 2">PP31</strain>
    </source>
</reference>
<proteinExistence type="predicted"/>